<evidence type="ECO:0000313" key="1">
    <source>
        <dbReference type="EMBL" id="GIG03646.1"/>
    </source>
</evidence>
<protein>
    <recommendedName>
        <fullName evidence="3">DDE family transposase</fullName>
    </recommendedName>
</protein>
<reference evidence="1 2" key="1">
    <citation type="submission" date="2021-01" db="EMBL/GenBank/DDBJ databases">
        <title>Whole genome shotgun sequence of Catellatospora coxensis NBRC 107359.</title>
        <authorList>
            <person name="Komaki H."/>
            <person name="Tamura T."/>
        </authorList>
    </citation>
    <scope>NUCLEOTIDE SEQUENCE [LARGE SCALE GENOMIC DNA]</scope>
    <source>
        <strain evidence="1 2">NBRC 107359</strain>
    </source>
</reference>
<proteinExistence type="predicted"/>
<name>A0A8J3P4F9_9ACTN</name>
<dbReference type="Proteomes" id="UP000630887">
    <property type="component" value="Unassembled WGS sequence"/>
</dbReference>
<evidence type="ECO:0000313" key="2">
    <source>
        <dbReference type="Proteomes" id="UP000630887"/>
    </source>
</evidence>
<keyword evidence="2" id="KW-1185">Reference proteome</keyword>
<comment type="caution">
    <text evidence="1">The sequence shown here is derived from an EMBL/GenBank/DDBJ whole genome shotgun (WGS) entry which is preliminary data.</text>
</comment>
<dbReference type="PANTHER" id="PTHR30007:SF0">
    <property type="entry name" value="TRANSPOSASE"/>
    <property type="match status" value="1"/>
</dbReference>
<accession>A0A8J3P4F9</accession>
<organism evidence="1 2">
    <name type="scientific">Catellatospora coxensis</name>
    <dbReference type="NCBI Taxonomy" id="310354"/>
    <lineage>
        <taxon>Bacteria</taxon>
        <taxon>Bacillati</taxon>
        <taxon>Actinomycetota</taxon>
        <taxon>Actinomycetes</taxon>
        <taxon>Micromonosporales</taxon>
        <taxon>Micromonosporaceae</taxon>
        <taxon>Catellatospora</taxon>
    </lineage>
</organism>
<sequence length="150" mass="16992">MKRSTEVEGDGIPLAVVSAPANRHDSPLLRPTCEAAAAQVGPMPDDPTMHLDRAYDNNPTRDLLDELGLHGEIARKGVPAPIQVGKRWVVERTNSWMNGYGKIRRCTDRDAKIVDFYLYLAAALVTVRQLIRRARTLYRWDTRPTTRRLK</sequence>
<dbReference type="PANTHER" id="PTHR30007">
    <property type="entry name" value="PHP DOMAIN PROTEIN"/>
    <property type="match status" value="1"/>
</dbReference>
<dbReference type="AlphaFoldDB" id="A0A8J3P4F9"/>
<dbReference type="EMBL" id="BONI01000002">
    <property type="protein sequence ID" value="GIG03646.1"/>
    <property type="molecule type" value="Genomic_DNA"/>
</dbReference>
<evidence type="ECO:0008006" key="3">
    <source>
        <dbReference type="Google" id="ProtNLM"/>
    </source>
</evidence>
<gene>
    <name evidence="1" type="ORF">Cco03nite_03460</name>
</gene>